<comment type="caution">
    <text evidence="9">The sequence shown here is derived from an EMBL/GenBank/DDBJ whole genome shotgun (WGS) entry which is preliminary data.</text>
</comment>
<keyword evidence="5 7" id="KW-0456">Lyase</keyword>
<dbReference type="GO" id="GO:0005886">
    <property type="term" value="C:plasma membrane"/>
    <property type="evidence" value="ECO:0007669"/>
    <property type="project" value="UniProtKB-UniRule"/>
</dbReference>
<dbReference type="HAMAP" id="MF_02065">
    <property type="entry name" value="MltG"/>
    <property type="match status" value="1"/>
</dbReference>
<dbReference type="GO" id="GO:0071555">
    <property type="term" value="P:cell wall organization"/>
    <property type="evidence" value="ECO:0007669"/>
    <property type="project" value="UniProtKB-KW"/>
</dbReference>
<evidence type="ECO:0000256" key="1">
    <source>
        <dbReference type="ARBA" id="ARBA00022475"/>
    </source>
</evidence>
<comment type="similarity">
    <text evidence="7">Belongs to the transglycosylase MltG family.</text>
</comment>
<comment type="function">
    <text evidence="7">Functions as a peptidoglycan terminase that cleaves nascent peptidoglycan strands endolytically to terminate their elongation.</text>
</comment>
<evidence type="ECO:0000256" key="8">
    <source>
        <dbReference type="SAM" id="Coils"/>
    </source>
</evidence>
<evidence type="ECO:0000256" key="7">
    <source>
        <dbReference type="HAMAP-Rule" id="MF_02065"/>
    </source>
</evidence>
<feature type="site" description="Important for catalytic activity" evidence="7">
    <location>
        <position position="194"/>
    </location>
</feature>
<evidence type="ECO:0000256" key="3">
    <source>
        <dbReference type="ARBA" id="ARBA00022989"/>
    </source>
</evidence>
<keyword evidence="2 7" id="KW-0812">Transmembrane</keyword>
<evidence type="ECO:0000313" key="10">
    <source>
        <dbReference type="Proteomes" id="UP000321513"/>
    </source>
</evidence>
<dbReference type="EMBL" id="BJYT01000002">
    <property type="protein sequence ID" value="GEO08637.1"/>
    <property type="molecule type" value="Genomic_DNA"/>
</dbReference>
<keyword evidence="4 7" id="KW-0472">Membrane</keyword>
<evidence type="ECO:0000256" key="4">
    <source>
        <dbReference type="ARBA" id="ARBA00023136"/>
    </source>
</evidence>
<dbReference type="GO" id="GO:0008932">
    <property type="term" value="F:lytic endotransglycosylase activity"/>
    <property type="evidence" value="ECO:0007669"/>
    <property type="project" value="UniProtKB-UniRule"/>
</dbReference>
<organism evidence="9 10">
    <name type="scientific">Segetibacter aerophilus</name>
    <dbReference type="NCBI Taxonomy" id="670293"/>
    <lineage>
        <taxon>Bacteria</taxon>
        <taxon>Pseudomonadati</taxon>
        <taxon>Bacteroidota</taxon>
        <taxon>Chitinophagia</taxon>
        <taxon>Chitinophagales</taxon>
        <taxon>Chitinophagaceae</taxon>
        <taxon>Segetibacter</taxon>
    </lineage>
</organism>
<dbReference type="Gene3D" id="3.30.1490.480">
    <property type="entry name" value="Endolytic murein transglycosylase"/>
    <property type="match status" value="1"/>
</dbReference>
<dbReference type="PANTHER" id="PTHR30518:SF2">
    <property type="entry name" value="ENDOLYTIC MUREIN TRANSGLYCOSYLASE"/>
    <property type="match status" value="1"/>
</dbReference>
<dbReference type="AlphaFoldDB" id="A0A512B9Z3"/>
<dbReference type="NCBIfam" id="TIGR00247">
    <property type="entry name" value="endolytic transglycosylase MltG"/>
    <property type="match status" value="1"/>
</dbReference>
<dbReference type="Pfam" id="PF02618">
    <property type="entry name" value="YceG"/>
    <property type="match status" value="1"/>
</dbReference>
<evidence type="ECO:0000256" key="5">
    <source>
        <dbReference type="ARBA" id="ARBA00023239"/>
    </source>
</evidence>
<keyword evidence="10" id="KW-1185">Reference proteome</keyword>
<reference evidence="9 10" key="1">
    <citation type="submission" date="2019-07" db="EMBL/GenBank/DDBJ databases">
        <title>Whole genome shotgun sequence of Segetibacter aerophilus NBRC 106135.</title>
        <authorList>
            <person name="Hosoyama A."/>
            <person name="Uohara A."/>
            <person name="Ohji S."/>
            <person name="Ichikawa N."/>
        </authorList>
    </citation>
    <scope>NUCLEOTIDE SEQUENCE [LARGE SCALE GENOMIC DNA]</scope>
    <source>
        <strain evidence="9 10">NBRC 106135</strain>
    </source>
</reference>
<sequence>MVMGSATAFNENKKYLLVYTGKSDEASVMNYIKEHDLIKHPGLFELLAGKTGVWKRLKPGRFEIKKGESLLNITRMLRNNRQTAVKLVINKLRTKGDLASTIAKNFEADSSEVSEFINNPDSAAKLEVNENTFMTIVIPNTYTLYWNTSPSKIFRRLKSESESFWKKNNRLDKAEKLGFTPDQIYTIASIVEEETNQQDEKGNVASVYINRFRSGMPLGADPTIKFALNDFSLKRIYEKHLQVVSPYNTYRNRGLPPGPICTPSSKTIDAVLNSPKTDYMFFVAKSDFSGHHTFSTNYAEHLQHAKEYQKALDELILRKQNAAKSAM</sequence>
<dbReference type="Proteomes" id="UP000321513">
    <property type="component" value="Unassembled WGS sequence"/>
</dbReference>
<keyword evidence="6 7" id="KW-0961">Cell wall biogenesis/degradation</keyword>
<evidence type="ECO:0000256" key="6">
    <source>
        <dbReference type="ARBA" id="ARBA00023316"/>
    </source>
</evidence>
<keyword evidence="1 7" id="KW-1003">Cell membrane</keyword>
<comment type="catalytic activity">
    <reaction evidence="7">
        <text>a peptidoglycan chain = a peptidoglycan chain with N-acetyl-1,6-anhydromuramyl-[peptide] at the reducing end + a peptidoglycan chain with N-acetylglucosamine at the non-reducing end.</text>
        <dbReference type="EC" id="4.2.2.29"/>
    </reaction>
</comment>
<dbReference type="Gene3D" id="3.30.160.60">
    <property type="entry name" value="Classic Zinc Finger"/>
    <property type="match status" value="1"/>
</dbReference>
<name>A0A512B9Z3_9BACT</name>
<gene>
    <name evidence="7" type="primary">mltG</name>
    <name evidence="9" type="ORF">SAE01_11330</name>
</gene>
<proteinExistence type="inferred from homology"/>
<feature type="coiled-coil region" evidence="8">
    <location>
        <begin position="298"/>
        <end position="325"/>
    </location>
</feature>
<dbReference type="GO" id="GO:0009252">
    <property type="term" value="P:peptidoglycan biosynthetic process"/>
    <property type="evidence" value="ECO:0007669"/>
    <property type="project" value="UniProtKB-UniRule"/>
</dbReference>
<dbReference type="PANTHER" id="PTHR30518">
    <property type="entry name" value="ENDOLYTIC MUREIN TRANSGLYCOSYLASE"/>
    <property type="match status" value="1"/>
</dbReference>
<dbReference type="CDD" id="cd08010">
    <property type="entry name" value="MltG_like"/>
    <property type="match status" value="1"/>
</dbReference>
<dbReference type="EC" id="4.2.2.29" evidence="7"/>
<keyword evidence="8" id="KW-0175">Coiled coil</keyword>
<evidence type="ECO:0000256" key="2">
    <source>
        <dbReference type="ARBA" id="ARBA00022692"/>
    </source>
</evidence>
<protein>
    <recommendedName>
        <fullName evidence="7">Endolytic murein transglycosylase</fullName>
        <ecNumber evidence="7">4.2.2.29</ecNumber>
    </recommendedName>
    <alternativeName>
        <fullName evidence="7">Peptidoglycan lytic transglycosylase</fullName>
    </alternativeName>
    <alternativeName>
        <fullName evidence="7">Peptidoglycan polymerization terminase</fullName>
    </alternativeName>
</protein>
<accession>A0A512B9Z3</accession>
<keyword evidence="3 7" id="KW-1133">Transmembrane helix</keyword>
<dbReference type="InterPro" id="IPR003770">
    <property type="entry name" value="MLTG-like"/>
</dbReference>
<evidence type="ECO:0000313" key="9">
    <source>
        <dbReference type="EMBL" id="GEO08637.1"/>
    </source>
</evidence>